<reference evidence="7 8" key="1">
    <citation type="journal article" date="2019" name="Int. J. Syst. Evol. Microbiol.">
        <title>Anaerobacillus alkaliphilus sp. nov., a novel alkaliphilic and moderately halophilic bacterium.</title>
        <authorList>
            <person name="Borsodi A.K."/>
            <person name="Aszalos J.M."/>
            <person name="Bihari P."/>
            <person name="Nagy I."/>
            <person name="Schumann P."/>
            <person name="Sproer C."/>
            <person name="Kovacs A.L."/>
            <person name="Boka K."/>
            <person name="Dobosy P."/>
            <person name="Ovari M."/>
            <person name="Szili-Kovacs T."/>
            <person name="Toth E."/>
        </authorList>
    </citation>
    <scope>NUCLEOTIDE SEQUENCE [LARGE SCALE GENOMIC DNA]</scope>
    <source>
        <strain evidence="7 8">B16-10</strain>
    </source>
</reference>
<keyword evidence="2 5" id="KW-0812">Transmembrane</keyword>
<dbReference type="Gene3D" id="3.30.750.24">
    <property type="entry name" value="STAS domain"/>
    <property type="match status" value="1"/>
</dbReference>
<evidence type="ECO:0000313" key="7">
    <source>
        <dbReference type="EMBL" id="RXI96531.1"/>
    </source>
</evidence>
<dbReference type="NCBIfam" id="TIGR00815">
    <property type="entry name" value="sulP"/>
    <property type="match status" value="1"/>
</dbReference>
<dbReference type="CDD" id="cd07042">
    <property type="entry name" value="STAS_SulP_like_sulfate_transporter"/>
    <property type="match status" value="1"/>
</dbReference>
<dbReference type="RefSeq" id="WP_129080507.1">
    <property type="nucleotide sequence ID" value="NZ_QOUX01000047.1"/>
</dbReference>
<dbReference type="OrthoDB" id="9771198at2"/>
<protein>
    <submittedName>
        <fullName evidence="7">Sulfate permease</fullName>
    </submittedName>
</protein>
<feature type="transmembrane region" description="Helical" evidence="5">
    <location>
        <begin position="320"/>
        <end position="353"/>
    </location>
</feature>
<dbReference type="Pfam" id="PF01740">
    <property type="entry name" value="STAS"/>
    <property type="match status" value="1"/>
</dbReference>
<feature type="transmembrane region" description="Helical" evidence="5">
    <location>
        <begin position="168"/>
        <end position="186"/>
    </location>
</feature>
<dbReference type="InterPro" id="IPR001902">
    <property type="entry name" value="SLC26A/SulP_fam"/>
</dbReference>
<feature type="transmembrane region" description="Helical" evidence="5">
    <location>
        <begin position="122"/>
        <end position="140"/>
    </location>
</feature>
<dbReference type="InterPro" id="IPR011547">
    <property type="entry name" value="SLC26A/SulP_dom"/>
</dbReference>
<feature type="transmembrane region" description="Helical" evidence="5">
    <location>
        <begin position="89"/>
        <end position="110"/>
    </location>
</feature>
<feature type="transmembrane region" description="Helical" evidence="5">
    <location>
        <begin position="232"/>
        <end position="255"/>
    </location>
</feature>
<gene>
    <name evidence="7" type="primary">sulP</name>
    <name evidence="7" type="ORF">DS745_22755</name>
</gene>
<feature type="domain" description="STAS" evidence="6">
    <location>
        <begin position="428"/>
        <end position="539"/>
    </location>
</feature>
<evidence type="ECO:0000256" key="3">
    <source>
        <dbReference type="ARBA" id="ARBA00022989"/>
    </source>
</evidence>
<sequence>MLKKYNKTFLRNDLIAGLTLFVMLVPQSMAYAMLAGVPPVMGLYASTIPLMIYAVFASSKHLSVGPVAITSLLVFTGVSLYAEPGSSEYISLVLTLTLMVGVIQFLLGLLNGGFIVKFIPHSVLSGYTSAAAIVIAVSQFKHLLGIDVGNYLQVHLLFFDILRKINEANVLTVFVGLLAFSTLVLLNKRSPRIPGALLLVVVAIVSVMLFRLDQQGLQIIGNVPQGIPQMTLPSISFQTIQLLLPMAITISLIAFMESLAISKSIARIENYKIIPNKELTALGVSNIVGSFFQAFPINGSFSRTAINHQSGGRTQVTSFVTAICVIITLLFFTSLFYYLPTAILAAIIIAAVYKLVNIRELPTLLKIKPVEGWVWLLTFCVTLFVGIQWGIIIGAILTLILLIEKSAKPDIAQLGYVPEEKTFRDVRRYTKAITSEKVLLVRIDASLHFANISYIEEHLKKLMKQNPQAKWMVFDMSGVNDIDTVSIDKLEEMLVHWKIEVLFANMKGSIRETVNRVDWNKKYKEQQLHLNLEKLLEIKGLFRYFQRRDTKLSERSRESSWVNDYSI</sequence>
<keyword evidence="4 5" id="KW-0472">Membrane</keyword>
<evidence type="ECO:0000313" key="8">
    <source>
        <dbReference type="Proteomes" id="UP000290649"/>
    </source>
</evidence>
<feature type="transmembrane region" description="Helical" evidence="5">
    <location>
        <begin position="373"/>
        <end position="403"/>
    </location>
</feature>
<dbReference type="EMBL" id="QOUX01000047">
    <property type="protein sequence ID" value="RXI96531.1"/>
    <property type="molecule type" value="Genomic_DNA"/>
</dbReference>
<proteinExistence type="predicted"/>
<dbReference type="InterPro" id="IPR002645">
    <property type="entry name" value="STAS_dom"/>
</dbReference>
<keyword evidence="8" id="KW-1185">Reference proteome</keyword>
<feature type="transmembrane region" description="Helical" evidence="5">
    <location>
        <begin position="64"/>
        <end position="83"/>
    </location>
</feature>
<evidence type="ECO:0000256" key="4">
    <source>
        <dbReference type="ARBA" id="ARBA00023136"/>
    </source>
</evidence>
<organism evidence="7 8">
    <name type="scientific">Anaerobacillus alkaliphilus</name>
    <dbReference type="NCBI Taxonomy" id="1548597"/>
    <lineage>
        <taxon>Bacteria</taxon>
        <taxon>Bacillati</taxon>
        <taxon>Bacillota</taxon>
        <taxon>Bacilli</taxon>
        <taxon>Bacillales</taxon>
        <taxon>Bacillaceae</taxon>
        <taxon>Anaerobacillus</taxon>
    </lineage>
</organism>
<evidence type="ECO:0000256" key="5">
    <source>
        <dbReference type="SAM" id="Phobius"/>
    </source>
</evidence>
<keyword evidence="3 5" id="KW-1133">Transmembrane helix</keyword>
<evidence type="ECO:0000256" key="1">
    <source>
        <dbReference type="ARBA" id="ARBA00004141"/>
    </source>
</evidence>
<evidence type="ECO:0000259" key="6">
    <source>
        <dbReference type="PROSITE" id="PS50801"/>
    </source>
</evidence>
<feature type="transmembrane region" description="Helical" evidence="5">
    <location>
        <begin position="40"/>
        <end position="57"/>
    </location>
</feature>
<comment type="subcellular location">
    <subcellularLocation>
        <location evidence="1">Membrane</location>
        <topology evidence="1">Multi-pass membrane protein</topology>
    </subcellularLocation>
</comment>
<dbReference type="SUPFAM" id="SSF52091">
    <property type="entry name" value="SpoIIaa-like"/>
    <property type="match status" value="1"/>
</dbReference>
<dbReference type="GO" id="GO:0016020">
    <property type="term" value="C:membrane"/>
    <property type="evidence" value="ECO:0007669"/>
    <property type="project" value="UniProtKB-SubCell"/>
</dbReference>
<accession>A0A4Q0VMF1</accession>
<name>A0A4Q0VMF1_9BACI</name>
<dbReference type="InterPro" id="IPR036513">
    <property type="entry name" value="STAS_dom_sf"/>
</dbReference>
<dbReference type="Proteomes" id="UP000290649">
    <property type="component" value="Unassembled WGS sequence"/>
</dbReference>
<evidence type="ECO:0000256" key="2">
    <source>
        <dbReference type="ARBA" id="ARBA00022692"/>
    </source>
</evidence>
<feature type="transmembrane region" description="Helical" evidence="5">
    <location>
        <begin position="193"/>
        <end position="212"/>
    </location>
</feature>
<comment type="caution">
    <text evidence="7">The sequence shown here is derived from an EMBL/GenBank/DDBJ whole genome shotgun (WGS) entry which is preliminary data.</text>
</comment>
<dbReference type="PANTHER" id="PTHR11814">
    <property type="entry name" value="SULFATE TRANSPORTER"/>
    <property type="match status" value="1"/>
</dbReference>
<dbReference type="Pfam" id="PF00916">
    <property type="entry name" value="Sulfate_transp"/>
    <property type="match status" value="1"/>
</dbReference>
<dbReference type="GO" id="GO:0055085">
    <property type="term" value="P:transmembrane transport"/>
    <property type="evidence" value="ECO:0007669"/>
    <property type="project" value="InterPro"/>
</dbReference>
<dbReference type="PROSITE" id="PS50801">
    <property type="entry name" value="STAS"/>
    <property type="match status" value="1"/>
</dbReference>
<dbReference type="AlphaFoldDB" id="A0A4Q0VMF1"/>